<keyword evidence="2" id="KW-1185">Reference proteome</keyword>
<evidence type="ECO:0000313" key="2">
    <source>
        <dbReference type="Proteomes" id="UP000054928"/>
    </source>
</evidence>
<dbReference type="AlphaFoldDB" id="A0A0P1AYV8"/>
<proteinExistence type="predicted"/>
<organism evidence="1 2">
    <name type="scientific">Plasmopara halstedii</name>
    <name type="common">Downy mildew of sunflower</name>
    <dbReference type="NCBI Taxonomy" id="4781"/>
    <lineage>
        <taxon>Eukaryota</taxon>
        <taxon>Sar</taxon>
        <taxon>Stramenopiles</taxon>
        <taxon>Oomycota</taxon>
        <taxon>Peronosporomycetes</taxon>
        <taxon>Peronosporales</taxon>
        <taxon>Peronosporaceae</taxon>
        <taxon>Plasmopara</taxon>
    </lineage>
</organism>
<protein>
    <submittedName>
        <fullName evidence="1">Uncharacterized protein</fullName>
    </submittedName>
</protein>
<evidence type="ECO:0000313" key="1">
    <source>
        <dbReference type="EMBL" id="CEG46074.1"/>
    </source>
</evidence>
<dbReference type="EMBL" id="CCYD01001888">
    <property type="protein sequence ID" value="CEG46074.1"/>
    <property type="molecule type" value="Genomic_DNA"/>
</dbReference>
<accession>A0A0P1AYV8</accession>
<dbReference type="GeneID" id="36397451"/>
<dbReference type="Proteomes" id="UP000054928">
    <property type="component" value="Unassembled WGS sequence"/>
</dbReference>
<reference evidence="2" key="1">
    <citation type="submission" date="2014-09" db="EMBL/GenBank/DDBJ databases">
        <authorList>
            <person name="Sharma Rahul"/>
            <person name="Thines Marco"/>
        </authorList>
    </citation>
    <scope>NUCLEOTIDE SEQUENCE [LARGE SCALE GENOMIC DNA]</scope>
</reference>
<dbReference type="RefSeq" id="XP_024582443.1">
    <property type="nucleotide sequence ID" value="XM_024716889.1"/>
</dbReference>
<name>A0A0P1AYV8_PLAHL</name>
<sequence>MFGNENDTLPPSSCKIENLKCDSNRYFRCSIYLFFMSDRELLSAELNFHDARAEKVTFCALESMNLGRTEKCNGFR</sequence>